<reference evidence="1" key="1">
    <citation type="journal article" date="2015" name="Nature">
        <title>Complex archaea that bridge the gap between prokaryotes and eukaryotes.</title>
        <authorList>
            <person name="Spang A."/>
            <person name="Saw J.H."/>
            <person name="Jorgensen S.L."/>
            <person name="Zaremba-Niedzwiedzka K."/>
            <person name="Martijn J."/>
            <person name="Lind A.E."/>
            <person name="van Eijk R."/>
            <person name="Schleper C."/>
            <person name="Guy L."/>
            <person name="Ettema T.J."/>
        </authorList>
    </citation>
    <scope>NUCLEOTIDE SEQUENCE</scope>
</reference>
<gene>
    <name evidence="1" type="ORF">LCGC14_1393860</name>
</gene>
<organism evidence="1">
    <name type="scientific">marine sediment metagenome</name>
    <dbReference type="NCBI Taxonomy" id="412755"/>
    <lineage>
        <taxon>unclassified sequences</taxon>
        <taxon>metagenomes</taxon>
        <taxon>ecological metagenomes</taxon>
    </lineage>
</organism>
<comment type="caution">
    <text evidence="1">The sequence shown here is derived from an EMBL/GenBank/DDBJ whole genome shotgun (WGS) entry which is preliminary data.</text>
</comment>
<accession>A0A0F9JZ54</accession>
<sequence length="102" mass="11547">MTDKHTPGPWRWEQRNDRGPYGNVAILDSNFHKIADIVPSSRRIGRADGRLIAAAPEMYDLLAEVERWTCDDWDDESFAHWQSDVSALLERHGLLAAKGDAS</sequence>
<dbReference type="EMBL" id="LAZR01009037">
    <property type="protein sequence ID" value="KKM75079.1"/>
    <property type="molecule type" value="Genomic_DNA"/>
</dbReference>
<name>A0A0F9JZ54_9ZZZZ</name>
<proteinExistence type="predicted"/>
<dbReference type="AlphaFoldDB" id="A0A0F9JZ54"/>
<evidence type="ECO:0000313" key="1">
    <source>
        <dbReference type="EMBL" id="KKM75079.1"/>
    </source>
</evidence>
<protein>
    <submittedName>
        <fullName evidence="1">Uncharacterized protein</fullName>
    </submittedName>
</protein>